<dbReference type="InterPro" id="IPR005000">
    <property type="entry name" value="Aldolase/citrate-lyase_domain"/>
</dbReference>
<dbReference type="PANTHER" id="PTHR30502:SF0">
    <property type="entry name" value="PHOSPHOENOLPYRUVATE CARBOXYLASE FAMILY PROTEIN"/>
    <property type="match status" value="1"/>
</dbReference>
<reference evidence="5 6" key="1">
    <citation type="submission" date="2018-10" db="EMBL/GenBank/DDBJ databases">
        <title>Genome sequencing of Mucilaginibacter sp. HYN0043.</title>
        <authorList>
            <person name="Kim M."/>
            <person name="Yi H."/>
        </authorList>
    </citation>
    <scope>NUCLEOTIDE SEQUENCE [LARGE SCALE GENOMIC DNA]</scope>
    <source>
        <strain evidence="5 6">HYN0043</strain>
    </source>
</reference>
<comment type="similarity">
    <text evidence="1">Belongs to the HpcH/HpaI aldolase family.</text>
</comment>
<dbReference type="InterPro" id="IPR015813">
    <property type="entry name" value="Pyrv/PenolPyrv_kinase-like_dom"/>
</dbReference>
<dbReference type="GO" id="GO:0005737">
    <property type="term" value="C:cytoplasm"/>
    <property type="evidence" value="ECO:0007669"/>
    <property type="project" value="TreeGrafter"/>
</dbReference>
<accession>A0A494W0M6</accession>
<keyword evidence="2" id="KW-0479">Metal-binding</keyword>
<dbReference type="SUPFAM" id="SSF51621">
    <property type="entry name" value="Phosphoenolpyruvate/pyruvate domain"/>
    <property type="match status" value="1"/>
</dbReference>
<dbReference type="GO" id="GO:0016832">
    <property type="term" value="F:aldehyde-lyase activity"/>
    <property type="evidence" value="ECO:0007669"/>
    <property type="project" value="TreeGrafter"/>
</dbReference>
<sequence>MQNTTLKQKLKNKENTVGSWITIPNQAVIDTLAEAGFDWLCIDLEHTVIDLNEAQVLIGFIQARGMAALVRVSKNEEVVIKRVLDAGADGIIVPMTCTAEEAAQAVNYCKYPPVGKRGVGLNRAQRYGFGFEEYKKWVNDYQVVIAQIEHIDGVNNLEAIIDTPGIDGTFIGPYDLSGSLGIPGQYNEPVVIEALKKVEEICERKNASMGYHVIEPDFELVKAKQDAGYNFIAFSTDYLFMGRTAHAQMQKLNSK</sequence>
<dbReference type="Gene3D" id="3.20.20.60">
    <property type="entry name" value="Phosphoenolpyruvate-binding domains"/>
    <property type="match status" value="1"/>
</dbReference>
<dbReference type="Proteomes" id="UP000270046">
    <property type="component" value="Chromosome"/>
</dbReference>
<dbReference type="InterPro" id="IPR040442">
    <property type="entry name" value="Pyrv_kinase-like_dom_sf"/>
</dbReference>
<proteinExistence type="inferred from homology"/>
<dbReference type="GO" id="GO:0046872">
    <property type="term" value="F:metal ion binding"/>
    <property type="evidence" value="ECO:0007669"/>
    <property type="project" value="UniProtKB-KW"/>
</dbReference>
<evidence type="ECO:0000256" key="2">
    <source>
        <dbReference type="ARBA" id="ARBA00022723"/>
    </source>
</evidence>
<dbReference type="RefSeq" id="WP_119410692.1">
    <property type="nucleotide sequence ID" value="NZ_CP032869.1"/>
</dbReference>
<dbReference type="OrthoDB" id="86160at2"/>
<dbReference type="PANTHER" id="PTHR30502">
    <property type="entry name" value="2-KETO-3-DEOXY-L-RHAMNONATE ALDOLASE"/>
    <property type="match status" value="1"/>
</dbReference>
<dbReference type="EMBL" id="CP032869">
    <property type="protein sequence ID" value="AYL97108.1"/>
    <property type="molecule type" value="Genomic_DNA"/>
</dbReference>
<gene>
    <name evidence="5" type="ORF">HYN43_018130</name>
</gene>
<organism evidence="5 6">
    <name type="scientific">Mucilaginibacter celer</name>
    <dbReference type="NCBI Taxonomy" id="2305508"/>
    <lineage>
        <taxon>Bacteria</taxon>
        <taxon>Pseudomonadati</taxon>
        <taxon>Bacteroidota</taxon>
        <taxon>Sphingobacteriia</taxon>
        <taxon>Sphingobacteriales</taxon>
        <taxon>Sphingobacteriaceae</taxon>
        <taxon>Mucilaginibacter</taxon>
    </lineage>
</organism>
<evidence type="ECO:0000313" key="5">
    <source>
        <dbReference type="EMBL" id="AYL97108.1"/>
    </source>
</evidence>
<dbReference type="KEGG" id="muh:HYN43_018130"/>
<dbReference type="AlphaFoldDB" id="A0A494W0M6"/>
<dbReference type="InterPro" id="IPR050251">
    <property type="entry name" value="HpcH-HpaI_aldolase"/>
</dbReference>
<keyword evidence="3" id="KW-0456">Lyase</keyword>
<name>A0A494W0M6_9SPHI</name>
<evidence type="ECO:0000259" key="4">
    <source>
        <dbReference type="Pfam" id="PF03328"/>
    </source>
</evidence>
<feature type="domain" description="HpcH/HpaI aldolase/citrate lyase" evidence="4">
    <location>
        <begin position="18"/>
        <end position="234"/>
    </location>
</feature>
<dbReference type="Pfam" id="PF03328">
    <property type="entry name" value="HpcH_HpaI"/>
    <property type="match status" value="1"/>
</dbReference>
<keyword evidence="6" id="KW-1185">Reference proteome</keyword>
<evidence type="ECO:0000313" key="6">
    <source>
        <dbReference type="Proteomes" id="UP000270046"/>
    </source>
</evidence>
<protein>
    <submittedName>
        <fullName evidence="5">2,4-dihydroxyhept-2-ene-1,7-dioic acid aldolase</fullName>
    </submittedName>
</protein>
<evidence type="ECO:0000256" key="1">
    <source>
        <dbReference type="ARBA" id="ARBA00005568"/>
    </source>
</evidence>
<evidence type="ECO:0000256" key="3">
    <source>
        <dbReference type="ARBA" id="ARBA00023239"/>
    </source>
</evidence>